<dbReference type="RefSeq" id="WP_189677642.1">
    <property type="nucleotide sequence ID" value="NZ_BNAQ01000009.1"/>
</dbReference>
<dbReference type="PANTHER" id="PTHR11076">
    <property type="entry name" value="DNA REPAIR POLYMERASE UMUC / TRANSFERASE FAMILY MEMBER"/>
    <property type="match status" value="1"/>
</dbReference>
<evidence type="ECO:0000256" key="6">
    <source>
        <dbReference type="ARBA" id="ARBA00023204"/>
    </source>
</evidence>
<dbReference type="Pfam" id="PF13438">
    <property type="entry name" value="DUF4113"/>
    <property type="match status" value="1"/>
</dbReference>
<dbReference type="InterPro" id="IPR017961">
    <property type="entry name" value="DNA_pol_Y-fam_little_finger"/>
</dbReference>
<evidence type="ECO:0000256" key="8">
    <source>
        <dbReference type="ARBA" id="ARBA00025589"/>
    </source>
</evidence>
<gene>
    <name evidence="11" type="ORF">GCM10008023_38750</name>
</gene>
<evidence type="ECO:0000256" key="1">
    <source>
        <dbReference type="ARBA" id="ARBA00010945"/>
    </source>
</evidence>
<dbReference type="InterPro" id="IPR043502">
    <property type="entry name" value="DNA/RNA_pol_sf"/>
</dbReference>
<protein>
    <recommendedName>
        <fullName evidence="3">DNA-directed DNA polymerase</fullName>
        <ecNumber evidence="3">2.7.7.7</ecNumber>
    </recommendedName>
</protein>
<dbReference type="Proteomes" id="UP000652430">
    <property type="component" value="Unassembled WGS sequence"/>
</dbReference>
<evidence type="ECO:0000313" key="11">
    <source>
        <dbReference type="EMBL" id="GHH25396.1"/>
    </source>
</evidence>
<dbReference type="PANTHER" id="PTHR11076:SF34">
    <property type="entry name" value="PROTEIN UMUC"/>
    <property type="match status" value="1"/>
</dbReference>
<keyword evidence="4" id="KW-0227">DNA damage</keyword>
<comment type="catalytic activity">
    <reaction evidence="9">
        <text>DNA(n) + a 2'-deoxyribonucleoside 5'-triphosphate = DNA(n+1) + diphosphate</text>
        <dbReference type="Rhea" id="RHEA:22508"/>
        <dbReference type="Rhea" id="RHEA-COMP:17339"/>
        <dbReference type="Rhea" id="RHEA-COMP:17340"/>
        <dbReference type="ChEBI" id="CHEBI:33019"/>
        <dbReference type="ChEBI" id="CHEBI:61560"/>
        <dbReference type="ChEBI" id="CHEBI:173112"/>
        <dbReference type="EC" id="2.7.7.7"/>
    </reaction>
</comment>
<dbReference type="Gene3D" id="3.30.70.270">
    <property type="match status" value="1"/>
</dbReference>
<reference evidence="12" key="1">
    <citation type="journal article" date="2019" name="Int. J. Syst. Evol. Microbiol.">
        <title>The Global Catalogue of Microorganisms (GCM) 10K type strain sequencing project: providing services to taxonomists for standard genome sequencing and annotation.</title>
        <authorList>
            <consortium name="The Broad Institute Genomics Platform"/>
            <consortium name="The Broad Institute Genome Sequencing Center for Infectious Disease"/>
            <person name="Wu L."/>
            <person name="Ma J."/>
        </authorList>
    </citation>
    <scope>NUCLEOTIDE SEQUENCE [LARGE SCALE GENOMIC DNA]</scope>
    <source>
        <strain evidence="12">CGMCC 1.8957</strain>
    </source>
</reference>
<evidence type="ECO:0000256" key="9">
    <source>
        <dbReference type="ARBA" id="ARBA00049244"/>
    </source>
</evidence>
<comment type="function">
    <text evidence="8">Poorly processive, error-prone DNA polymerase involved in untargeted mutagenesis. Copies undamaged DNA at stalled replication forks, which arise in vivo from mismatched or misaligned primer ends. These misaligned primers can be extended by PolIV. Exhibits no 3'-5' exonuclease (proofreading) activity. May be involved in translesional synthesis, in conjunction with the beta clamp from PolIII.</text>
</comment>
<evidence type="ECO:0000313" key="12">
    <source>
        <dbReference type="Proteomes" id="UP000652430"/>
    </source>
</evidence>
<evidence type="ECO:0000256" key="3">
    <source>
        <dbReference type="ARBA" id="ARBA00012417"/>
    </source>
</evidence>
<dbReference type="InterPro" id="IPR050116">
    <property type="entry name" value="DNA_polymerase-Y"/>
</dbReference>
<proteinExistence type="inferred from homology"/>
<dbReference type="Gene3D" id="1.10.150.20">
    <property type="entry name" value="5' to 3' exonuclease, C-terminal subdomain"/>
    <property type="match status" value="1"/>
</dbReference>
<evidence type="ECO:0000256" key="4">
    <source>
        <dbReference type="ARBA" id="ARBA00022763"/>
    </source>
</evidence>
<keyword evidence="7" id="KW-0742">SOS response</keyword>
<evidence type="ECO:0000256" key="5">
    <source>
        <dbReference type="ARBA" id="ARBA00023199"/>
    </source>
</evidence>
<evidence type="ECO:0000256" key="7">
    <source>
        <dbReference type="ARBA" id="ARBA00023236"/>
    </source>
</evidence>
<dbReference type="EC" id="2.7.7.7" evidence="3"/>
<name>A0ABQ3LT13_9SPHN</name>
<dbReference type="Pfam" id="PF00817">
    <property type="entry name" value="IMS"/>
    <property type="match status" value="1"/>
</dbReference>
<accession>A0ABQ3LT13</accession>
<dbReference type="PROSITE" id="PS50173">
    <property type="entry name" value="UMUC"/>
    <property type="match status" value="1"/>
</dbReference>
<dbReference type="Gene3D" id="3.40.1170.60">
    <property type="match status" value="1"/>
</dbReference>
<keyword evidence="5" id="KW-0741">SOS mutagenesis</keyword>
<comment type="subunit">
    <text evidence="2">Monomer.</text>
</comment>
<dbReference type="CDD" id="cd01700">
    <property type="entry name" value="PolY_Pol_V_umuC"/>
    <property type="match status" value="1"/>
</dbReference>
<dbReference type="InterPro" id="IPR025188">
    <property type="entry name" value="DUF4113"/>
</dbReference>
<organism evidence="11 12">
    <name type="scientific">Sphingomonas glacialis</name>
    <dbReference type="NCBI Taxonomy" id="658225"/>
    <lineage>
        <taxon>Bacteria</taxon>
        <taxon>Pseudomonadati</taxon>
        <taxon>Pseudomonadota</taxon>
        <taxon>Alphaproteobacteria</taxon>
        <taxon>Sphingomonadales</taxon>
        <taxon>Sphingomonadaceae</taxon>
        <taxon>Sphingomonas</taxon>
    </lineage>
</organism>
<keyword evidence="12" id="KW-1185">Reference proteome</keyword>
<feature type="domain" description="UmuC" evidence="10">
    <location>
        <begin position="3"/>
        <end position="189"/>
    </location>
</feature>
<sequence>MTHAIVDVSNFYVSSERVFDPKLRRVPVIVLSNNDGCAIARSEEAKALHIKMGDPLFKIRDIIKRHGIEVRSSNYELYADMNRRFNAVIAEHSDLIEIYSIDESFYRLPVLPNGLGNVAAAHKLRAAILRQTGLPTRIGLGPTRALSKVANALAKATEKIWDGVVDLHDTELRARLFAKWPVKEVWGIGSALAARLHPLGIRTTADLVAMAPASARDVGTVVLERLVRELNGVECDDFTPEPEASKATAVTRQFGAPVTDLAELREAMVRRAVRAVEKIRHQGLVATRLIVFAHGSRYRPNPPSASRQTRMSPPSNDPRIIAGLAAKMMEAMYQPGGVYTKCGVLLEELLPQGAGQGDLFAVEDPRAPGLLAAMDGLNDRFGRGTVGIAAQGFGARGFDTKRSQKSPAWTTRIGEIPVAR</sequence>
<dbReference type="EMBL" id="BNAQ01000009">
    <property type="protein sequence ID" value="GHH25396.1"/>
    <property type="molecule type" value="Genomic_DNA"/>
</dbReference>
<comment type="caution">
    <text evidence="11">The sequence shown here is derived from an EMBL/GenBank/DDBJ whole genome shotgun (WGS) entry which is preliminary data.</text>
</comment>
<comment type="similarity">
    <text evidence="1">Belongs to the DNA polymerase type-Y family.</text>
</comment>
<evidence type="ECO:0000256" key="2">
    <source>
        <dbReference type="ARBA" id="ARBA00011245"/>
    </source>
</evidence>
<dbReference type="InterPro" id="IPR001126">
    <property type="entry name" value="UmuC"/>
</dbReference>
<dbReference type="Pfam" id="PF11799">
    <property type="entry name" value="IMS_C"/>
    <property type="match status" value="1"/>
</dbReference>
<keyword evidence="6" id="KW-0234">DNA repair</keyword>
<dbReference type="SUPFAM" id="SSF56672">
    <property type="entry name" value="DNA/RNA polymerases"/>
    <property type="match status" value="1"/>
</dbReference>
<evidence type="ECO:0000259" key="10">
    <source>
        <dbReference type="PROSITE" id="PS50173"/>
    </source>
</evidence>
<dbReference type="InterPro" id="IPR043128">
    <property type="entry name" value="Rev_trsase/Diguanyl_cyclase"/>
</dbReference>